<keyword evidence="6" id="KW-0808">Transferase</keyword>
<dbReference type="InterPro" id="IPR013655">
    <property type="entry name" value="PAS_fold_3"/>
</dbReference>
<dbReference type="InterPro" id="IPR003661">
    <property type="entry name" value="HisK_dim/P_dom"/>
</dbReference>
<reference evidence="15" key="1">
    <citation type="submission" date="2020-04" db="EMBL/GenBank/DDBJ databases">
        <title>A desert anoxygenic phototrophic bacterium fixes CO2 using RubisCO under aerobic conditions.</title>
        <authorList>
            <person name="Tang K."/>
        </authorList>
    </citation>
    <scope>NUCLEOTIDE SEQUENCE [LARGE SCALE GENOMIC DNA]</scope>
    <source>
        <strain evidence="15">MIMtkB3</strain>
    </source>
</reference>
<evidence type="ECO:0000313" key="16">
    <source>
        <dbReference type="Proteomes" id="UP000501891"/>
    </source>
</evidence>
<dbReference type="Pfam" id="PF05231">
    <property type="entry name" value="MASE1"/>
    <property type="match status" value="1"/>
</dbReference>
<dbReference type="PROSITE" id="PS50112">
    <property type="entry name" value="PAS"/>
    <property type="match status" value="1"/>
</dbReference>
<accession>A0A858R387</accession>
<evidence type="ECO:0000259" key="13">
    <source>
        <dbReference type="PROSITE" id="PS50112"/>
    </source>
</evidence>
<dbReference type="SMART" id="SM00387">
    <property type="entry name" value="HATPase_c"/>
    <property type="match status" value="1"/>
</dbReference>
<keyword evidence="4" id="KW-1003">Cell membrane</keyword>
<dbReference type="InterPro" id="IPR007895">
    <property type="entry name" value="MASE1"/>
</dbReference>
<dbReference type="InterPro" id="IPR036097">
    <property type="entry name" value="HisK_dim/P_sf"/>
</dbReference>
<dbReference type="PANTHER" id="PTHR43047">
    <property type="entry name" value="TWO-COMPONENT HISTIDINE PROTEIN KINASE"/>
    <property type="match status" value="1"/>
</dbReference>
<feature type="domain" description="PAC" evidence="14">
    <location>
        <begin position="382"/>
        <end position="435"/>
    </location>
</feature>
<keyword evidence="10 11" id="KW-0472">Membrane</keyword>
<keyword evidence="5" id="KW-0597">Phosphoprotein</keyword>
<evidence type="ECO:0000259" key="14">
    <source>
        <dbReference type="PROSITE" id="PS50113"/>
    </source>
</evidence>
<dbReference type="PANTHER" id="PTHR43047:SF63">
    <property type="entry name" value="HISTIDINE KINASE"/>
    <property type="match status" value="1"/>
</dbReference>
<evidence type="ECO:0000313" key="15">
    <source>
        <dbReference type="EMBL" id="QJE71842.1"/>
    </source>
</evidence>
<comment type="catalytic activity">
    <reaction evidence="1">
        <text>ATP + protein L-histidine = ADP + protein N-phospho-L-histidine.</text>
        <dbReference type="EC" id="2.7.13.3"/>
    </reaction>
</comment>
<gene>
    <name evidence="15" type="ORF">HHL28_00800</name>
</gene>
<dbReference type="KEGG" id="acru:HHL28_00800"/>
<feature type="transmembrane region" description="Helical" evidence="11">
    <location>
        <begin position="12"/>
        <end position="36"/>
    </location>
</feature>
<dbReference type="Gene3D" id="3.30.450.20">
    <property type="entry name" value="PAS domain"/>
    <property type="match status" value="1"/>
</dbReference>
<dbReference type="InterPro" id="IPR036890">
    <property type="entry name" value="HATPase_C_sf"/>
</dbReference>
<dbReference type="SUPFAM" id="SSF47384">
    <property type="entry name" value="Homodimeric domain of signal transducing histidine kinase"/>
    <property type="match status" value="1"/>
</dbReference>
<evidence type="ECO:0000256" key="11">
    <source>
        <dbReference type="SAM" id="Phobius"/>
    </source>
</evidence>
<dbReference type="EC" id="2.7.13.3" evidence="3"/>
<dbReference type="PRINTS" id="PR00344">
    <property type="entry name" value="BCTRLSENSOR"/>
</dbReference>
<evidence type="ECO:0000256" key="10">
    <source>
        <dbReference type="ARBA" id="ARBA00023136"/>
    </source>
</evidence>
<keyword evidence="8" id="KW-0418">Kinase</keyword>
<proteinExistence type="predicted"/>
<feature type="transmembrane region" description="Helical" evidence="11">
    <location>
        <begin position="240"/>
        <end position="263"/>
    </location>
</feature>
<dbReference type="GO" id="GO:0000155">
    <property type="term" value="F:phosphorelay sensor kinase activity"/>
    <property type="evidence" value="ECO:0007669"/>
    <property type="project" value="InterPro"/>
</dbReference>
<evidence type="ECO:0000256" key="5">
    <source>
        <dbReference type="ARBA" id="ARBA00022553"/>
    </source>
</evidence>
<dbReference type="InterPro" id="IPR003594">
    <property type="entry name" value="HATPase_dom"/>
</dbReference>
<dbReference type="NCBIfam" id="TIGR00229">
    <property type="entry name" value="sensory_box"/>
    <property type="match status" value="1"/>
</dbReference>
<evidence type="ECO:0000259" key="12">
    <source>
        <dbReference type="PROSITE" id="PS50109"/>
    </source>
</evidence>
<evidence type="ECO:0000256" key="6">
    <source>
        <dbReference type="ARBA" id="ARBA00022679"/>
    </source>
</evidence>
<feature type="transmembrane region" description="Helical" evidence="11">
    <location>
        <begin position="154"/>
        <end position="178"/>
    </location>
</feature>
<dbReference type="SMART" id="SM00388">
    <property type="entry name" value="HisKA"/>
    <property type="match status" value="1"/>
</dbReference>
<dbReference type="SUPFAM" id="SSF55785">
    <property type="entry name" value="PYP-like sensor domain (PAS domain)"/>
    <property type="match status" value="1"/>
</dbReference>
<dbReference type="Pfam" id="PF00512">
    <property type="entry name" value="HisKA"/>
    <property type="match status" value="1"/>
</dbReference>
<feature type="domain" description="Histidine kinase" evidence="12">
    <location>
        <begin position="453"/>
        <end position="674"/>
    </location>
</feature>
<dbReference type="CDD" id="cd00130">
    <property type="entry name" value="PAS"/>
    <property type="match status" value="1"/>
</dbReference>
<feature type="transmembrane region" description="Helical" evidence="11">
    <location>
        <begin position="43"/>
        <end position="62"/>
    </location>
</feature>
<feature type="domain" description="PAS" evidence="13">
    <location>
        <begin position="306"/>
        <end position="378"/>
    </location>
</feature>
<evidence type="ECO:0000256" key="2">
    <source>
        <dbReference type="ARBA" id="ARBA00004651"/>
    </source>
</evidence>
<evidence type="ECO:0000256" key="4">
    <source>
        <dbReference type="ARBA" id="ARBA00022475"/>
    </source>
</evidence>
<dbReference type="PROSITE" id="PS50113">
    <property type="entry name" value="PAC"/>
    <property type="match status" value="1"/>
</dbReference>
<dbReference type="PROSITE" id="PS50109">
    <property type="entry name" value="HIS_KIN"/>
    <property type="match status" value="1"/>
</dbReference>
<dbReference type="FunFam" id="3.30.450.20:FF:000099">
    <property type="entry name" value="Sensory box sensor histidine kinase"/>
    <property type="match status" value="1"/>
</dbReference>
<organism evidence="15 16">
    <name type="scientific">Aerophototrophica crusticola</name>
    <dbReference type="NCBI Taxonomy" id="1709002"/>
    <lineage>
        <taxon>Bacteria</taxon>
        <taxon>Pseudomonadati</taxon>
        <taxon>Pseudomonadota</taxon>
        <taxon>Alphaproteobacteria</taxon>
        <taxon>Rhodospirillales</taxon>
        <taxon>Rhodospirillaceae</taxon>
        <taxon>Aerophototrophica</taxon>
    </lineage>
</organism>
<dbReference type="InterPro" id="IPR004358">
    <property type="entry name" value="Sig_transdc_His_kin-like_C"/>
</dbReference>
<evidence type="ECO:0000256" key="7">
    <source>
        <dbReference type="ARBA" id="ARBA00022692"/>
    </source>
</evidence>
<feature type="transmembrane region" description="Helical" evidence="11">
    <location>
        <begin position="269"/>
        <end position="294"/>
    </location>
</feature>
<dbReference type="InterPro" id="IPR035965">
    <property type="entry name" value="PAS-like_dom_sf"/>
</dbReference>
<dbReference type="InterPro" id="IPR000700">
    <property type="entry name" value="PAS-assoc_C"/>
</dbReference>
<keyword evidence="16" id="KW-1185">Reference proteome</keyword>
<dbReference type="Gene3D" id="1.10.287.130">
    <property type="match status" value="1"/>
</dbReference>
<dbReference type="Pfam" id="PF02518">
    <property type="entry name" value="HATPase_c"/>
    <property type="match status" value="1"/>
</dbReference>
<dbReference type="Proteomes" id="UP000501891">
    <property type="component" value="Chromosome"/>
</dbReference>
<dbReference type="CDD" id="cd00082">
    <property type="entry name" value="HisKA"/>
    <property type="match status" value="1"/>
</dbReference>
<evidence type="ECO:0000256" key="3">
    <source>
        <dbReference type="ARBA" id="ARBA00012438"/>
    </source>
</evidence>
<dbReference type="InterPro" id="IPR005467">
    <property type="entry name" value="His_kinase_dom"/>
</dbReference>
<dbReference type="SUPFAM" id="SSF55874">
    <property type="entry name" value="ATPase domain of HSP90 chaperone/DNA topoisomerase II/histidine kinase"/>
    <property type="match status" value="1"/>
</dbReference>
<dbReference type="EMBL" id="CP051775">
    <property type="protein sequence ID" value="QJE71842.1"/>
    <property type="molecule type" value="Genomic_DNA"/>
</dbReference>
<dbReference type="GO" id="GO:0005886">
    <property type="term" value="C:plasma membrane"/>
    <property type="evidence" value="ECO:0007669"/>
    <property type="project" value="UniProtKB-SubCell"/>
</dbReference>
<dbReference type="InterPro" id="IPR000014">
    <property type="entry name" value="PAS"/>
</dbReference>
<comment type="subcellular location">
    <subcellularLocation>
        <location evidence="2">Cell membrane</location>
        <topology evidence="2">Multi-pass membrane protein</topology>
    </subcellularLocation>
</comment>
<dbReference type="Gene3D" id="3.30.565.10">
    <property type="entry name" value="Histidine kinase-like ATPase, C-terminal domain"/>
    <property type="match status" value="1"/>
</dbReference>
<dbReference type="GO" id="GO:0009927">
    <property type="term" value="F:histidine phosphotransfer kinase activity"/>
    <property type="evidence" value="ECO:0007669"/>
    <property type="project" value="TreeGrafter"/>
</dbReference>
<dbReference type="CDD" id="cd16922">
    <property type="entry name" value="HATPase_EvgS-ArcB-TorS-like"/>
    <property type="match status" value="1"/>
</dbReference>
<dbReference type="SMART" id="SM00086">
    <property type="entry name" value="PAC"/>
    <property type="match status" value="1"/>
</dbReference>
<protein>
    <recommendedName>
        <fullName evidence="3">histidine kinase</fullName>
        <ecNumber evidence="3">2.7.13.3</ecNumber>
    </recommendedName>
</protein>
<feature type="transmembrane region" description="Helical" evidence="11">
    <location>
        <begin position="82"/>
        <end position="103"/>
    </location>
</feature>
<sequence>MVLAAEGGETRPLAPMLGLVALGLLCFLASHLGILLTREAGSVAALWATNAVTFAVALRAPARLRPAVLGMSALGSVGANVWWGDTAIVCAAFALSNLAEQLAMLALTGRFIGPRVDFGSLRQVSLFTLFAALAPILSAPLGATALALDYGSEFWSVATTWLVANALGMLVFAPPLMLVQDSAGRPVDGWAAWLEAGLLALAVAAVAVLVFHQSGLPLLFLVFPAVILAVFRFGAAGAAVAVLVTAMVGVGFTLAGRGPIALASGMSPALAIGFLQFFLALVFLSALPMGAVLAGRARLEQQLREGEERLRFALDGANDGLWDWDVASGAVHFSPRWETMLGFTPGEVEPHVRSWERLVHPDDKAEVMRVLADHLEGRTPFYETEHRVRRKDGGWMWILDRGRVVARDGQGHPLRAVGTHTDISRRKEAEAGLARARAEAEQANRAKSVFLASMSHELRTPLNAIIGFAEMIEIQILGPQAWDRYRDYARDIGASGRHLLDLINDILDASRIEAGALPLHEERVSVAEAAQAALRMLAADAELGGVALSADVAPGLPVLWADPLRLRQVLVNLLANGVKFTPAGGTVHLSAWQAEDGGLGFAVSDTGIGIAAADLERVLEPFAQASNTPYRPTQGSGLGLPLSRRLVELHGGTLTLDSRLDQGTTVTVRFPADRVLQGPAA</sequence>
<dbReference type="Pfam" id="PF08447">
    <property type="entry name" value="PAS_3"/>
    <property type="match status" value="1"/>
</dbReference>
<name>A0A858R387_9PROT</name>
<evidence type="ECO:0000256" key="8">
    <source>
        <dbReference type="ARBA" id="ARBA00022777"/>
    </source>
</evidence>
<feature type="transmembrane region" description="Helical" evidence="11">
    <location>
        <begin position="124"/>
        <end position="148"/>
    </location>
</feature>
<dbReference type="SMART" id="SM00091">
    <property type="entry name" value="PAS"/>
    <property type="match status" value="1"/>
</dbReference>
<keyword evidence="7 11" id="KW-0812">Transmembrane</keyword>
<feature type="transmembrane region" description="Helical" evidence="11">
    <location>
        <begin position="190"/>
        <end position="210"/>
    </location>
</feature>
<dbReference type="InterPro" id="IPR001610">
    <property type="entry name" value="PAC"/>
</dbReference>
<evidence type="ECO:0000256" key="9">
    <source>
        <dbReference type="ARBA" id="ARBA00022989"/>
    </source>
</evidence>
<keyword evidence="9 11" id="KW-1133">Transmembrane helix</keyword>
<dbReference type="AlphaFoldDB" id="A0A858R387"/>
<evidence type="ECO:0000256" key="1">
    <source>
        <dbReference type="ARBA" id="ARBA00000085"/>
    </source>
</evidence>